<keyword evidence="3" id="KW-1185">Reference proteome</keyword>
<dbReference type="Pfam" id="PF18863">
    <property type="entry name" value="AbiJ_NTD4"/>
    <property type="match status" value="1"/>
</dbReference>
<sequence length="287" mass="32955">MSFATRHGFAMEKPLQLTIMDDDLRHSIWNELDDFFKEIEELSKEYYSEQGTFRTVMEVCWRDFFKQPVHMIDRVIYPIYKKEMIRDKYYNLPWYEVYSFLEFIAGLLSMFGDKRKAAFIEGCNYVLKRENSAYRFINDVLAPITSGLEIKSIEESLINEDEAATHISSALTMLANKKNDQSRESIAQSISAVEAKAKKVTGNKNATLSELCQKSKILPNHPQARQALLNLYNYTSGEEGIRHALTDKSQPINPAWARFMLVTCSAFVNLIGSESVDLNQPTLTGEK</sequence>
<feature type="domain" description="HEPN AbiJ-N-terminal" evidence="1">
    <location>
        <begin position="1"/>
        <end position="157"/>
    </location>
</feature>
<comment type="caution">
    <text evidence="2">The sequence shown here is derived from an EMBL/GenBank/DDBJ whole genome shotgun (WGS) entry which is preliminary data.</text>
</comment>
<proteinExistence type="predicted"/>
<dbReference type="OrthoDB" id="9786278at2"/>
<reference evidence="2 3" key="1">
    <citation type="submission" date="2018-07" db="EMBL/GenBank/DDBJ databases">
        <title>Genomic Encyclopedia of Type Strains, Phase IV (KMG-IV): sequencing the most valuable type-strain genomes for metagenomic binning, comparative biology and taxonomic classification.</title>
        <authorList>
            <person name="Goeker M."/>
        </authorList>
    </citation>
    <scope>NUCLEOTIDE SEQUENCE [LARGE SCALE GENOMIC DNA]</scope>
    <source>
        <strain evidence="2 3">DSM 16500</strain>
    </source>
</reference>
<evidence type="ECO:0000313" key="2">
    <source>
        <dbReference type="EMBL" id="RDI41150.1"/>
    </source>
</evidence>
<gene>
    <name evidence="2" type="ORF">C8D86_12150</name>
</gene>
<name>A0A370GD51_9COXI</name>
<dbReference type="EMBL" id="QQAX01000021">
    <property type="protein sequence ID" value="RDI41150.1"/>
    <property type="molecule type" value="Genomic_DNA"/>
</dbReference>
<dbReference type="RefSeq" id="WP_114835026.1">
    <property type="nucleotide sequence ID" value="NZ_LR699117.1"/>
</dbReference>
<evidence type="ECO:0000259" key="1">
    <source>
        <dbReference type="Pfam" id="PF18863"/>
    </source>
</evidence>
<evidence type="ECO:0000313" key="3">
    <source>
        <dbReference type="Proteomes" id="UP000254720"/>
    </source>
</evidence>
<accession>A0A370GD51</accession>
<dbReference type="InterPro" id="IPR049503">
    <property type="entry name" value="AbiJ_NTD4"/>
</dbReference>
<protein>
    <recommendedName>
        <fullName evidence="1">HEPN AbiJ-N-terminal domain-containing protein</fullName>
    </recommendedName>
</protein>
<organism evidence="2 3">
    <name type="scientific">Aquicella lusitana</name>
    <dbReference type="NCBI Taxonomy" id="254246"/>
    <lineage>
        <taxon>Bacteria</taxon>
        <taxon>Pseudomonadati</taxon>
        <taxon>Pseudomonadota</taxon>
        <taxon>Gammaproteobacteria</taxon>
        <taxon>Legionellales</taxon>
        <taxon>Coxiellaceae</taxon>
        <taxon>Aquicella</taxon>
    </lineage>
</organism>
<dbReference type="Proteomes" id="UP000254720">
    <property type="component" value="Unassembled WGS sequence"/>
</dbReference>
<dbReference type="AlphaFoldDB" id="A0A370GD51"/>